<reference evidence="2 3" key="1">
    <citation type="journal article" date="2019" name="Int. J. Syst. Evol. Microbiol.">
        <title>The Global Catalogue of Microorganisms (GCM) 10K type strain sequencing project: providing services to taxonomists for standard genome sequencing and annotation.</title>
        <authorList>
            <consortium name="The Broad Institute Genomics Platform"/>
            <consortium name="The Broad Institute Genome Sequencing Center for Infectious Disease"/>
            <person name="Wu L."/>
            <person name="Ma J."/>
        </authorList>
    </citation>
    <scope>NUCLEOTIDE SEQUENCE [LARGE SCALE GENOMIC DNA]</scope>
    <source>
        <strain evidence="2 3">JCM 7356</strain>
    </source>
</reference>
<dbReference type="SMART" id="SM00923">
    <property type="entry name" value="MbtH"/>
    <property type="match status" value="1"/>
</dbReference>
<dbReference type="InterPro" id="IPR005153">
    <property type="entry name" value="MbtH-like_dom"/>
</dbReference>
<dbReference type="InterPro" id="IPR038020">
    <property type="entry name" value="MbtH-like_sf"/>
</dbReference>
<keyword evidence="3" id="KW-1185">Reference proteome</keyword>
<dbReference type="SUPFAM" id="SSF160582">
    <property type="entry name" value="MbtH-like"/>
    <property type="match status" value="1"/>
</dbReference>
<comment type="caution">
    <text evidence="2">The sequence shown here is derived from an EMBL/GenBank/DDBJ whole genome shotgun (WGS) entry which is preliminary data.</text>
</comment>
<dbReference type="Proteomes" id="UP001500305">
    <property type="component" value="Unassembled WGS sequence"/>
</dbReference>
<evidence type="ECO:0000259" key="1">
    <source>
        <dbReference type="SMART" id="SM00923"/>
    </source>
</evidence>
<proteinExistence type="predicted"/>
<name>A0ABN3ERI1_9ACTN</name>
<evidence type="ECO:0000313" key="2">
    <source>
        <dbReference type="EMBL" id="GAA2268481.1"/>
    </source>
</evidence>
<dbReference type="Gene3D" id="3.90.820.10">
    <property type="entry name" value="Structural Genomics, Unknown Function 30-nov-00 1gh9 Mol_id"/>
    <property type="match status" value="1"/>
</dbReference>
<dbReference type="RefSeq" id="WP_344639874.1">
    <property type="nucleotide sequence ID" value="NZ_BAAATR010000037.1"/>
</dbReference>
<dbReference type="InterPro" id="IPR037407">
    <property type="entry name" value="MLP_fam"/>
</dbReference>
<organism evidence="2 3">
    <name type="scientific">Kitasatospora cystarginea</name>
    <dbReference type="NCBI Taxonomy" id="58350"/>
    <lineage>
        <taxon>Bacteria</taxon>
        <taxon>Bacillati</taxon>
        <taxon>Actinomycetota</taxon>
        <taxon>Actinomycetes</taxon>
        <taxon>Kitasatosporales</taxon>
        <taxon>Streptomycetaceae</taxon>
        <taxon>Kitasatospora</taxon>
    </lineage>
</organism>
<accession>A0ABN3ERI1</accession>
<dbReference type="Pfam" id="PF03621">
    <property type="entry name" value="MbtH"/>
    <property type="match status" value="1"/>
</dbReference>
<evidence type="ECO:0000313" key="3">
    <source>
        <dbReference type="Proteomes" id="UP001500305"/>
    </source>
</evidence>
<protein>
    <submittedName>
        <fullName evidence="2">Mycobactin NRPS accessory protein MbtH</fullName>
    </submittedName>
</protein>
<dbReference type="EMBL" id="BAAATR010000037">
    <property type="protein sequence ID" value="GAA2268481.1"/>
    <property type="molecule type" value="Genomic_DNA"/>
</dbReference>
<gene>
    <name evidence="2" type="primary">mbtH_2</name>
    <name evidence="2" type="ORF">GCM10010430_62250</name>
</gene>
<sequence length="73" mass="8392">MATNPFEDENGTYLVLVNHEGQHSLWPAFTEIPAGWEKVHGEDTRRSCLDYIEANWTDMRPKSLIEAMDAERA</sequence>
<dbReference type="PANTHER" id="PTHR38444:SF1">
    <property type="entry name" value="ENTEROBACTIN BIOSYNTHESIS PROTEIN YBDZ"/>
    <property type="match status" value="1"/>
</dbReference>
<feature type="domain" description="MbtH-like" evidence="1">
    <location>
        <begin position="4"/>
        <end position="54"/>
    </location>
</feature>
<dbReference type="PANTHER" id="PTHR38444">
    <property type="entry name" value="ENTEROBACTIN BIOSYNTHESIS PROTEIN YBDZ"/>
    <property type="match status" value="1"/>
</dbReference>